<gene>
    <name evidence="2" type="ORF">EGT49_01780</name>
</gene>
<dbReference type="AlphaFoldDB" id="A0A4Z0JSA8"/>
<dbReference type="PANTHER" id="PTHR43850:SF2">
    <property type="entry name" value="ABC TRANSPORTER ATP-BINDING PROTEIN MA_4021-RELATED"/>
    <property type="match status" value="1"/>
</dbReference>
<reference evidence="2 3" key="1">
    <citation type="submission" date="2018-10" db="EMBL/GenBank/DDBJ databases">
        <title>Lactobacillus sp. R7 and Lactobacillus sp. R19 isolated from fermented mustard green product of Taiwan.</title>
        <authorList>
            <person name="Lin S.-T."/>
        </authorList>
    </citation>
    <scope>NUCLEOTIDE SEQUENCE [LARGE SCALE GENOMIC DNA]</scope>
    <source>
        <strain evidence="2 3">BCRC 81127</strain>
    </source>
</reference>
<dbReference type="InterPro" id="IPR003439">
    <property type="entry name" value="ABC_transporter-like_ATP-bd"/>
</dbReference>
<keyword evidence="3" id="KW-1185">Reference proteome</keyword>
<dbReference type="CDD" id="cd00267">
    <property type="entry name" value="ABC_ATPase"/>
    <property type="match status" value="1"/>
</dbReference>
<dbReference type="GO" id="GO:0016887">
    <property type="term" value="F:ATP hydrolysis activity"/>
    <property type="evidence" value="ECO:0007669"/>
    <property type="project" value="InterPro"/>
</dbReference>
<dbReference type="GO" id="GO:0005524">
    <property type="term" value="F:ATP binding"/>
    <property type="evidence" value="ECO:0007669"/>
    <property type="project" value="InterPro"/>
</dbReference>
<name>A0A4Z0JSA8_9LACO</name>
<dbReference type="EMBL" id="RKLY01000003">
    <property type="protein sequence ID" value="TGD24867.1"/>
    <property type="molecule type" value="Genomic_DNA"/>
</dbReference>
<evidence type="ECO:0000313" key="3">
    <source>
        <dbReference type="Proteomes" id="UP000298021"/>
    </source>
</evidence>
<evidence type="ECO:0000259" key="1">
    <source>
        <dbReference type="PROSITE" id="PS50893"/>
    </source>
</evidence>
<evidence type="ECO:0000313" key="2">
    <source>
        <dbReference type="EMBL" id="TGD24867.1"/>
    </source>
</evidence>
<protein>
    <recommendedName>
        <fullName evidence="1">ABC transporter domain-containing protein</fullName>
    </recommendedName>
</protein>
<dbReference type="Proteomes" id="UP000298021">
    <property type="component" value="Unassembled WGS sequence"/>
</dbReference>
<dbReference type="SUPFAM" id="SSF52540">
    <property type="entry name" value="P-loop containing nucleoside triphosphate hydrolases"/>
    <property type="match status" value="1"/>
</dbReference>
<comment type="caution">
    <text evidence="2">The sequence shown here is derived from an EMBL/GenBank/DDBJ whole genome shotgun (WGS) entry which is preliminary data.</text>
</comment>
<organism evidence="2 3">
    <name type="scientific">Companilactobacillus suantsaicola</name>
    <dbReference type="NCBI Taxonomy" id="2487723"/>
    <lineage>
        <taxon>Bacteria</taxon>
        <taxon>Bacillati</taxon>
        <taxon>Bacillota</taxon>
        <taxon>Bacilli</taxon>
        <taxon>Lactobacillales</taxon>
        <taxon>Lactobacillaceae</taxon>
        <taxon>Companilactobacillus</taxon>
    </lineage>
</organism>
<dbReference type="Gene3D" id="3.40.50.300">
    <property type="entry name" value="P-loop containing nucleotide triphosphate hydrolases"/>
    <property type="match status" value="1"/>
</dbReference>
<dbReference type="PROSITE" id="PS50893">
    <property type="entry name" value="ABC_TRANSPORTER_2"/>
    <property type="match status" value="1"/>
</dbReference>
<proteinExistence type="predicted"/>
<feature type="domain" description="ABC transporter" evidence="1">
    <location>
        <begin position="1"/>
        <end position="200"/>
    </location>
</feature>
<accession>A0A4Z0JSA8</accession>
<sequence length="201" mass="23280">MKIENFSYYQKKHVIFHDANFYFEDGKINFILGAKMSGKSIILDQIAAENSNFSGFPKAKEIAYLAQENHFRIGLTVREIIGFIRQLSSARNLALPSTLQRILDIKYCDLVFSDRKILLVYLNLLVDKQLYLFDEPEMGLSLTHSKIIFDWLRTLVAEDKTVILTTNKLDNILETDNVNFIKNAEEILADNYLKIKSRMAF</sequence>
<dbReference type="PANTHER" id="PTHR43850">
    <property type="entry name" value="ABC TRANSPORTER ATP-BINDING PROTEIN MA_4021-RELATED"/>
    <property type="match status" value="1"/>
</dbReference>
<dbReference type="InterPro" id="IPR027417">
    <property type="entry name" value="P-loop_NTPase"/>
</dbReference>